<keyword evidence="3" id="KW-1185">Reference proteome</keyword>
<reference evidence="2 3" key="1">
    <citation type="journal article" date="2013" name="Genome Announc.">
        <title>Draft genome sequence of an Actinobacterium, Brachybacterium muris strain UCD-AY4.</title>
        <authorList>
            <person name="Lo J.R."/>
            <person name="Lang J.M."/>
            <person name="Darling A.E."/>
            <person name="Eisen J.A."/>
            <person name="Coil D.A."/>
        </authorList>
    </citation>
    <scope>NUCLEOTIDE SEQUENCE [LARGE SCALE GENOMIC DNA]</scope>
    <source>
        <strain evidence="2 3">UCD-AY4</strain>
    </source>
</reference>
<evidence type="ECO:0000256" key="1">
    <source>
        <dbReference type="SAM" id="MobiDB-lite"/>
    </source>
</evidence>
<evidence type="ECO:0000313" key="2">
    <source>
        <dbReference type="EMBL" id="EYT51275.1"/>
    </source>
</evidence>
<name>A0A022KZ75_9MICO</name>
<dbReference type="AlphaFoldDB" id="A0A022KZ75"/>
<dbReference type="HOGENOM" id="CLU_2178790_0_0_11"/>
<dbReference type="Proteomes" id="UP000019754">
    <property type="component" value="Unassembled WGS sequence"/>
</dbReference>
<dbReference type="EMBL" id="AORC01000002">
    <property type="protein sequence ID" value="EYT51275.1"/>
    <property type="molecule type" value="Genomic_DNA"/>
</dbReference>
<proteinExistence type="predicted"/>
<feature type="region of interest" description="Disordered" evidence="1">
    <location>
        <begin position="60"/>
        <end position="109"/>
    </location>
</feature>
<comment type="caution">
    <text evidence="2">The sequence shown here is derived from an EMBL/GenBank/DDBJ whole genome shotgun (WGS) entry which is preliminary data.</text>
</comment>
<organism evidence="2 3">
    <name type="scientific">Brachybacterium muris UCD-AY4</name>
    <dbReference type="NCBI Taxonomy" id="1249481"/>
    <lineage>
        <taxon>Bacteria</taxon>
        <taxon>Bacillati</taxon>
        <taxon>Actinomycetota</taxon>
        <taxon>Actinomycetes</taxon>
        <taxon>Micrococcales</taxon>
        <taxon>Dermabacteraceae</taxon>
        <taxon>Brachybacterium</taxon>
    </lineage>
</organism>
<feature type="compositionally biased region" description="Gly residues" evidence="1">
    <location>
        <begin position="62"/>
        <end position="85"/>
    </location>
</feature>
<accession>A0A022KZ75</accession>
<feature type="compositionally biased region" description="Acidic residues" evidence="1">
    <location>
        <begin position="100"/>
        <end position="109"/>
    </location>
</feature>
<gene>
    <name evidence="2" type="ORF">D641_0101440</name>
</gene>
<sequence>MRARAVIYAPQLFPDAPGGWEDGEGLLTVHVARHEPGTGRKALLPPLALPADVARRLLASAGGYGGSSSGAGDAGTAGWSGGTTTHGGVDDPDGGGGDGGDGDGGDGGD</sequence>
<evidence type="ECO:0000313" key="3">
    <source>
        <dbReference type="Proteomes" id="UP000019754"/>
    </source>
</evidence>
<protein>
    <submittedName>
        <fullName evidence="2">Uncharacterized protein</fullName>
    </submittedName>
</protein>
<dbReference type="RefSeq" id="WP_031307409.1">
    <property type="nucleotide sequence ID" value="NZ_KB403091.1"/>
</dbReference>